<feature type="transmembrane region" description="Helical" evidence="8">
    <location>
        <begin position="222"/>
        <end position="241"/>
    </location>
</feature>
<feature type="transmembrane region" description="Helical" evidence="8">
    <location>
        <begin position="142"/>
        <end position="167"/>
    </location>
</feature>
<dbReference type="OrthoDB" id="9800416at2"/>
<evidence type="ECO:0000256" key="3">
    <source>
        <dbReference type="ARBA" id="ARBA00022448"/>
    </source>
</evidence>
<feature type="transmembrane region" description="Helical" evidence="8">
    <location>
        <begin position="56"/>
        <end position="73"/>
    </location>
</feature>
<reference evidence="10 11" key="1">
    <citation type="submission" date="2019-06" db="EMBL/GenBank/DDBJ databases">
        <title>Genome sequence of Ureibacillus terrenus.</title>
        <authorList>
            <person name="Maclea K.S."/>
            <person name="Simoes M."/>
        </authorList>
    </citation>
    <scope>NUCLEOTIDE SEQUENCE [LARGE SCALE GENOMIC DNA]</scope>
    <source>
        <strain evidence="10 11">ATCC BAA-384</strain>
    </source>
</reference>
<evidence type="ECO:0000256" key="1">
    <source>
        <dbReference type="ARBA" id="ARBA00004651"/>
    </source>
</evidence>
<comment type="caution">
    <text evidence="10">The sequence shown here is derived from an EMBL/GenBank/DDBJ whole genome shotgun (WGS) entry which is preliminary data.</text>
</comment>
<dbReference type="PANTHER" id="PTHR23502:SF132">
    <property type="entry name" value="POLYAMINE TRANSPORTER 2-RELATED"/>
    <property type="match status" value="1"/>
</dbReference>
<dbReference type="NCBIfam" id="TIGR00710">
    <property type="entry name" value="efflux_Bcr_CflA"/>
    <property type="match status" value="1"/>
</dbReference>
<evidence type="ECO:0000313" key="11">
    <source>
        <dbReference type="Proteomes" id="UP000315753"/>
    </source>
</evidence>
<dbReference type="GO" id="GO:0005886">
    <property type="term" value="C:plasma membrane"/>
    <property type="evidence" value="ECO:0007669"/>
    <property type="project" value="UniProtKB-SubCell"/>
</dbReference>
<accession>A0A540V0Q8</accession>
<dbReference type="Proteomes" id="UP000315753">
    <property type="component" value="Unassembled WGS sequence"/>
</dbReference>
<dbReference type="FunFam" id="1.20.1720.10:FF:000005">
    <property type="entry name" value="Bcr/CflA family efflux transporter"/>
    <property type="match status" value="1"/>
</dbReference>
<dbReference type="InterPro" id="IPR036259">
    <property type="entry name" value="MFS_trans_sf"/>
</dbReference>
<gene>
    <name evidence="10" type="ORF">FKZ59_10830</name>
</gene>
<keyword evidence="11" id="KW-1185">Reference proteome</keyword>
<evidence type="ECO:0000256" key="2">
    <source>
        <dbReference type="ARBA" id="ARBA00006236"/>
    </source>
</evidence>
<dbReference type="CDD" id="cd17320">
    <property type="entry name" value="MFS_MdfA_MDR_like"/>
    <property type="match status" value="1"/>
</dbReference>
<sequence>MLMAQRMHGEMNVKPLKLAAILGALGAFSPLSIDMYLPALPHIAQELDTTQSLVQLSLTFFLFGLVCGQLLIGPISDAKGRRKPLLIGLAVYTATSFLCIIAPSIGLFIALRFLQGLSGASGIVLSRAILRDVFSGKKLTKVFAMLALVQGAAPVLAPVLGGIILLFAPWKGVFLFLTLAGIAMFFIVLFCLPESLETHMRRKGSVRQTLSVFKGLMLDRSFIGYAFVIAFMFTMMFAYISGSSFVLQELYGISAQLYSLIFAMNGLGIVVSSQITGRLVGLFNEIKLLVFGIGLAFIGTAALLAMLSLKASLYFVLPPLFLAIASMGIVNTTGQSLALQNQGKIAGSASALLGVLQYVLSGSLAPLTGLGGDPSISMGVVMMIGSIGSVLSYLFLVRMKHKDVCGESK</sequence>
<feature type="domain" description="Major facilitator superfamily (MFS) profile" evidence="9">
    <location>
        <begin position="15"/>
        <end position="400"/>
    </location>
</feature>
<keyword evidence="5 8" id="KW-0812">Transmembrane</keyword>
<dbReference type="EMBL" id="VIGD01000013">
    <property type="protein sequence ID" value="TQE90318.1"/>
    <property type="molecule type" value="Genomic_DNA"/>
</dbReference>
<protein>
    <recommendedName>
        <fullName evidence="8">Bcr/CflA family efflux transporter</fullName>
    </recommendedName>
</protein>
<feature type="transmembrane region" description="Helical" evidence="8">
    <location>
        <begin position="85"/>
        <end position="107"/>
    </location>
</feature>
<keyword evidence="3 8" id="KW-0813">Transport</keyword>
<feature type="transmembrane region" description="Helical" evidence="8">
    <location>
        <begin position="288"/>
        <end position="307"/>
    </location>
</feature>
<evidence type="ECO:0000256" key="8">
    <source>
        <dbReference type="RuleBase" id="RU365088"/>
    </source>
</evidence>
<dbReference type="Pfam" id="PF07690">
    <property type="entry name" value="MFS_1"/>
    <property type="match status" value="1"/>
</dbReference>
<evidence type="ECO:0000259" key="9">
    <source>
        <dbReference type="PROSITE" id="PS50850"/>
    </source>
</evidence>
<comment type="similarity">
    <text evidence="2 8">Belongs to the major facilitator superfamily. Bcr/CmlA family.</text>
</comment>
<dbReference type="Gene3D" id="1.20.1720.10">
    <property type="entry name" value="Multidrug resistance protein D"/>
    <property type="match status" value="1"/>
</dbReference>
<dbReference type="PANTHER" id="PTHR23502">
    <property type="entry name" value="MAJOR FACILITATOR SUPERFAMILY"/>
    <property type="match status" value="1"/>
</dbReference>
<keyword evidence="6 8" id="KW-1133">Transmembrane helix</keyword>
<comment type="subcellular location">
    <subcellularLocation>
        <location evidence="1 8">Cell membrane</location>
        <topology evidence="1 8">Multi-pass membrane protein</topology>
    </subcellularLocation>
</comment>
<feature type="transmembrane region" description="Helical" evidence="8">
    <location>
        <begin position="313"/>
        <end position="333"/>
    </location>
</feature>
<keyword evidence="4 8" id="KW-1003">Cell membrane</keyword>
<evidence type="ECO:0000256" key="5">
    <source>
        <dbReference type="ARBA" id="ARBA00022692"/>
    </source>
</evidence>
<comment type="caution">
    <text evidence="8">Lacks conserved residue(s) required for the propagation of feature annotation.</text>
</comment>
<dbReference type="InterPro" id="IPR004812">
    <property type="entry name" value="Efflux_drug-R_Bcr/CmlA"/>
</dbReference>
<feature type="transmembrane region" description="Helical" evidence="8">
    <location>
        <begin position="376"/>
        <end position="396"/>
    </location>
</feature>
<dbReference type="InterPro" id="IPR020846">
    <property type="entry name" value="MFS_dom"/>
</dbReference>
<evidence type="ECO:0000256" key="7">
    <source>
        <dbReference type="ARBA" id="ARBA00023136"/>
    </source>
</evidence>
<dbReference type="GO" id="GO:1990961">
    <property type="term" value="P:xenobiotic detoxification by transmembrane export across the plasma membrane"/>
    <property type="evidence" value="ECO:0007669"/>
    <property type="project" value="InterPro"/>
</dbReference>
<dbReference type="GO" id="GO:0042910">
    <property type="term" value="F:xenobiotic transmembrane transporter activity"/>
    <property type="evidence" value="ECO:0007669"/>
    <property type="project" value="InterPro"/>
</dbReference>
<name>A0A540V0Q8_9BACL</name>
<proteinExistence type="inferred from homology"/>
<dbReference type="PROSITE" id="PS50850">
    <property type="entry name" value="MFS"/>
    <property type="match status" value="1"/>
</dbReference>
<feature type="transmembrane region" description="Helical" evidence="8">
    <location>
        <begin position="113"/>
        <end position="130"/>
    </location>
</feature>
<keyword evidence="7 8" id="KW-0472">Membrane</keyword>
<evidence type="ECO:0000256" key="4">
    <source>
        <dbReference type="ARBA" id="ARBA00022475"/>
    </source>
</evidence>
<evidence type="ECO:0000256" key="6">
    <source>
        <dbReference type="ARBA" id="ARBA00022989"/>
    </source>
</evidence>
<dbReference type="AlphaFoldDB" id="A0A540V0Q8"/>
<feature type="transmembrane region" description="Helical" evidence="8">
    <location>
        <begin position="345"/>
        <end position="364"/>
    </location>
</feature>
<dbReference type="InterPro" id="IPR011701">
    <property type="entry name" value="MFS"/>
</dbReference>
<organism evidence="10 11">
    <name type="scientific">Ureibacillus terrenus</name>
    <dbReference type="NCBI Taxonomy" id="118246"/>
    <lineage>
        <taxon>Bacteria</taxon>
        <taxon>Bacillati</taxon>
        <taxon>Bacillota</taxon>
        <taxon>Bacilli</taxon>
        <taxon>Bacillales</taxon>
        <taxon>Caryophanaceae</taxon>
        <taxon>Ureibacillus</taxon>
    </lineage>
</organism>
<feature type="transmembrane region" description="Helical" evidence="8">
    <location>
        <begin position="173"/>
        <end position="192"/>
    </location>
</feature>
<dbReference type="SUPFAM" id="SSF103473">
    <property type="entry name" value="MFS general substrate transporter"/>
    <property type="match status" value="1"/>
</dbReference>
<evidence type="ECO:0000313" key="10">
    <source>
        <dbReference type="EMBL" id="TQE90318.1"/>
    </source>
</evidence>
<feature type="transmembrane region" description="Helical" evidence="8">
    <location>
        <begin position="253"/>
        <end position="276"/>
    </location>
</feature>